<feature type="compositionally biased region" description="Basic and acidic residues" evidence="1">
    <location>
        <begin position="782"/>
        <end position="797"/>
    </location>
</feature>
<evidence type="ECO:0000313" key="4">
    <source>
        <dbReference type="Proteomes" id="UP001056708"/>
    </source>
</evidence>
<dbReference type="RefSeq" id="WP_252663520.1">
    <property type="nucleotide sequence ID" value="NZ_CP098611.1"/>
</dbReference>
<dbReference type="Pfam" id="PF01656">
    <property type="entry name" value="CbiA"/>
    <property type="match status" value="1"/>
</dbReference>
<accession>A0ABY5AQK8</accession>
<reference evidence="3" key="1">
    <citation type="submission" date="2022-06" db="EMBL/GenBank/DDBJ databases">
        <title>Genome sequence of Phormidium yuhuli AB48 isolated from an industrial photobioreactor environment.</title>
        <authorList>
            <person name="Qiu Y."/>
            <person name="Noonan A.J.C."/>
            <person name="Dofher K."/>
            <person name="Koch M."/>
            <person name="Kieft B."/>
            <person name="Lin X."/>
            <person name="Ziels R.M."/>
            <person name="Hallam S.J."/>
        </authorList>
    </citation>
    <scope>NUCLEOTIDE SEQUENCE</scope>
    <source>
        <strain evidence="3">AB48</strain>
    </source>
</reference>
<dbReference type="EMBL" id="CP098611">
    <property type="protein sequence ID" value="USR91504.1"/>
    <property type="molecule type" value="Genomic_DNA"/>
</dbReference>
<sequence length="896" mass="102050">MTNLTRDSIRVQIANNLSSVNYELNDLRIQPDPFSGWRIVVISPDFAEQSNFERRQIALNGLEELEIEWLDLLTPEERDWAGKLPLDSDLEDLPLWPETLARGQNLPETIRFPSDLDDDLEPPIVATFYSLRGGVGRSTALAYTAQILARRGRTVLCVDLDLEAPGLAALFGREAEIQPGQGVLPTLVALDRGEELDLQSQILRLSELDELYCLPAGKPDANYARLLNFVDPAAWYREESNPLRDLLSRLSSSLSFKPEIILFDACTGITPLNGPLLFDLADVAIITFFPHPQTQTGTEALVRGLLASRTRRNQELTPEPRFLVSPIPASKAPEVIERYQHRALSWISDWLAQVTEQRPESTAIDEREITHFITYQDVIATSDIVGGDRDLWKPYEAIAQWIEVFLPTRSEQKLAGLSPQVNLPELKPQILQELNFSSGTAEDQDDFLKTFVPTESINRALRPEIPLIRGRKGSGKTAIFRRIAEDNRQTRVVVMSPTPLKNDKSWILTPEGFQEVENELKQRNKTWRDFWLVQVCVAAASSLSPDQIEGVSNSLGEDLQRPTSELDFIERLTTLLSRERLGLLAQDWLQKLDDRLSGNILLLFDGLDTSFGNEPEARKRRTQAIEALLSLVIEFGDALRNLKFKILLREDIWLQLKFDNKSHFYGRSTVLNWSNRTDFFKIAIKQAIQAESFQNLVRQMTEEESSSLNPPPLLKVSLDSIDYWSEEQVKQIWNLLLGERMRGGKSAFTQNWVWNRLSDGDDERSPRFLLRLFQEAKNWEKREYTQESQRPSKEPNHKTLIRPRGLSESLSKVSQAALSALIDEEFRELQPLTERLTQIGRSPVEVSELKDLDDEVKLAREVGLLSVYEGSDGEPKRYKVPDLYRLGLKMTRSGQA</sequence>
<dbReference type="InterPro" id="IPR027417">
    <property type="entry name" value="P-loop_NTPase"/>
</dbReference>
<proteinExistence type="predicted"/>
<feature type="region of interest" description="Disordered" evidence="1">
    <location>
        <begin position="782"/>
        <end position="806"/>
    </location>
</feature>
<dbReference type="Proteomes" id="UP001056708">
    <property type="component" value="Chromosome"/>
</dbReference>
<dbReference type="InterPro" id="IPR059206">
    <property type="entry name" value="Sll1717-like"/>
</dbReference>
<dbReference type="Gene3D" id="3.40.50.300">
    <property type="entry name" value="P-loop containing nucleotide triphosphate hydrolases"/>
    <property type="match status" value="1"/>
</dbReference>
<dbReference type="NCBIfam" id="NF047398">
    <property type="entry name" value="AAA_KGGVGR"/>
    <property type="match status" value="1"/>
</dbReference>
<evidence type="ECO:0000256" key="1">
    <source>
        <dbReference type="SAM" id="MobiDB-lite"/>
    </source>
</evidence>
<dbReference type="NCBIfam" id="NF047389">
    <property type="entry name" value="ATPase_Sll1717"/>
    <property type="match status" value="1"/>
</dbReference>
<dbReference type="PANTHER" id="PTHR13696:SF52">
    <property type="entry name" value="PARA FAMILY PROTEIN CT_582"/>
    <property type="match status" value="1"/>
</dbReference>
<gene>
    <name evidence="3" type="ORF">NEA10_01875</name>
</gene>
<evidence type="ECO:0000313" key="3">
    <source>
        <dbReference type="EMBL" id="USR91504.1"/>
    </source>
</evidence>
<dbReference type="InterPro" id="IPR002586">
    <property type="entry name" value="CobQ/CobB/MinD/ParA_Nub-bd_dom"/>
</dbReference>
<evidence type="ECO:0000259" key="2">
    <source>
        <dbReference type="Pfam" id="PF01656"/>
    </source>
</evidence>
<protein>
    <submittedName>
        <fullName evidence="3">ParA family protein</fullName>
    </submittedName>
</protein>
<dbReference type="SUPFAM" id="SSF52540">
    <property type="entry name" value="P-loop containing nucleoside triphosphate hydrolases"/>
    <property type="match status" value="2"/>
</dbReference>
<dbReference type="PANTHER" id="PTHR13696">
    <property type="entry name" value="P-LOOP CONTAINING NUCLEOSIDE TRIPHOSPHATE HYDROLASE"/>
    <property type="match status" value="1"/>
</dbReference>
<feature type="domain" description="CobQ/CobB/MinD/ParA nucleotide binding" evidence="2">
    <location>
        <begin position="129"/>
        <end position="234"/>
    </location>
</feature>
<dbReference type="InterPro" id="IPR050678">
    <property type="entry name" value="DNA_Partitioning_ATPase"/>
</dbReference>
<keyword evidence="4" id="KW-1185">Reference proteome</keyword>
<organism evidence="3 4">
    <name type="scientific">Phormidium yuhuli AB48</name>
    <dbReference type="NCBI Taxonomy" id="2940671"/>
    <lineage>
        <taxon>Bacteria</taxon>
        <taxon>Bacillati</taxon>
        <taxon>Cyanobacteriota</taxon>
        <taxon>Cyanophyceae</taxon>
        <taxon>Oscillatoriophycideae</taxon>
        <taxon>Oscillatoriales</taxon>
        <taxon>Oscillatoriaceae</taxon>
        <taxon>Phormidium</taxon>
        <taxon>Phormidium yuhuli</taxon>
    </lineage>
</organism>
<name>A0ABY5AQK8_9CYAN</name>